<dbReference type="EMBL" id="JAXIOK010000005">
    <property type="protein sequence ID" value="KAK4770415.1"/>
    <property type="molecule type" value="Genomic_DNA"/>
</dbReference>
<dbReference type="GO" id="GO:0009909">
    <property type="term" value="P:regulation of flower development"/>
    <property type="evidence" value="ECO:0007669"/>
    <property type="project" value="InterPro"/>
</dbReference>
<reference evidence="6 7" key="1">
    <citation type="journal article" date="2023" name="Hortic Res">
        <title>Pangenome of water caltrop reveals structural variations and asymmetric subgenome divergence after allopolyploidization.</title>
        <authorList>
            <person name="Zhang X."/>
            <person name="Chen Y."/>
            <person name="Wang L."/>
            <person name="Yuan Y."/>
            <person name="Fang M."/>
            <person name="Shi L."/>
            <person name="Lu R."/>
            <person name="Comes H.P."/>
            <person name="Ma Y."/>
            <person name="Chen Y."/>
            <person name="Huang G."/>
            <person name="Zhou Y."/>
            <person name="Zheng Z."/>
            <person name="Qiu Y."/>
        </authorList>
    </citation>
    <scope>NUCLEOTIDE SEQUENCE [LARGE SCALE GENOMIC DNA]</scope>
    <source>
        <tissue evidence="6">Roots</tissue>
    </source>
</reference>
<dbReference type="PROSITE" id="PS51017">
    <property type="entry name" value="CCT"/>
    <property type="match status" value="1"/>
</dbReference>
<dbReference type="PANTHER" id="PTHR31319">
    <property type="entry name" value="ZINC FINGER PROTEIN CONSTANS-LIKE 4"/>
    <property type="match status" value="1"/>
</dbReference>
<dbReference type="Pfam" id="PF06203">
    <property type="entry name" value="CCT"/>
    <property type="match status" value="1"/>
</dbReference>
<evidence type="ECO:0000313" key="7">
    <source>
        <dbReference type="Proteomes" id="UP001345219"/>
    </source>
</evidence>
<feature type="domain" description="CCT" evidence="5">
    <location>
        <begin position="309"/>
        <end position="351"/>
    </location>
</feature>
<dbReference type="Proteomes" id="UP001345219">
    <property type="component" value="Chromosome 24"/>
</dbReference>
<evidence type="ECO:0000259" key="5">
    <source>
        <dbReference type="PROSITE" id="PS51017"/>
    </source>
</evidence>
<dbReference type="InterPro" id="IPR010402">
    <property type="entry name" value="CCT_domain"/>
</dbReference>
<dbReference type="PANTHER" id="PTHR31319:SF110">
    <property type="entry name" value="CCT MOTIF FAMILY PROTEIN"/>
    <property type="match status" value="1"/>
</dbReference>
<accession>A0AAN7KPA3</accession>
<comment type="subcellular location">
    <subcellularLocation>
        <location evidence="1 3">Nucleus</location>
    </subcellularLocation>
</comment>
<name>A0AAN7KPA3_9MYRT</name>
<gene>
    <name evidence="6" type="ORF">SAY87_030947</name>
</gene>
<organism evidence="6 7">
    <name type="scientific">Trapa incisa</name>
    <dbReference type="NCBI Taxonomy" id="236973"/>
    <lineage>
        <taxon>Eukaryota</taxon>
        <taxon>Viridiplantae</taxon>
        <taxon>Streptophyta</taxon>
        <taxon>Embryophyta</taxon>
        <taxon>Tracheophyta</taxon>
        <taxon>Spermatophyta</taxon>
        <taxon>Magnoliopsida</taxon>
        <taxon>eudicotyledons</taxon>
        <taxon>Gunneridae</taxon>
        <taxon>Pentapetalae</taxon>
        <taxon>rosids</taxon>
        <taxon>malvids</taxon>
        <taxon>Myrtales</taxon>
        <taxon>Lythraceae</taxon>
        <taxon>Trapa</taxon>
    </lineage>
</organism>
<feature type="compositionally biased region" description="Basic and acidic residues" evidence="4">
    <location>
        <begin position="349"/>
        <end position="365"/>
    </location>
</feature>
<sequence>MLEYNTVHLPIRGYIIQRMRVIFPVTPNWEEISSPLSAQLLDYYNSELFPETLQNPQLGYEEKAANPITDPNLLQKEGYIFTNSNNHSGSSNSSHGNLSAILDGQEDIDDISASIDFSSTSPFYVPPPFADAQQDQFDDLSSVQQQQHHLQLSGAVVNGFHPFPHSDLTGPFLGSPLPSIIEDCSISSPPAGTAFHTAPAANAGFIPGGTMSFAFCSTDTSGIFPAASFVSRDMMQPQELDYRGDGASFYYPDPKQQIFNPSDVQKALSIESQKLLNGHAATPTTPLPHEISTFDDTSFKVAKLSVQERKEKIHRYLKKRNERNFSKKIKYACRKTLADSRPRVRGRFAKNDDFGEAHRHNSSSHEEDDDDEVGMKEEDETVNSSDILAHISGVNSFKCSYPVQSWI</sequence>
<feature type="region of interest" description="Disordered" evidence="4">
    <location>
        <begin position="348"/>
        <end position="381"/>
    </location>
</feature>
<evidence type="ECO:0000256" key="1">
    <source>
        <dbReference type="ARBA" id="ARBA00004123"/>
    </source>
</evidence>
<evidence type="ECO:0000313" key="6">
    <source>
        <dbReference type="EMBL" id="KAK4770415.1"/>
    </source>
</evidence>
<evidence type="ECO:0000256" key="4">
    <source>
        <dbReference type="SAM" id="MobiDB-lite"/>
    </source>
</evidence>
<protein>
    <recommendedName>
        <fullName evidence="5">CCT domain-containing protein</fullName>
    </recommendedName>
</protein>
<comment type="caution">
    <text evidence="6">The sequence shown here is derived from an EMBL/GenBank/DDBJ whole genome shotgun (WGS) entry which is preliminary data.</text>
</comment>
<evidence type="ECO:0000256" key="3">
    <source>
        <dbReference type="PROSITE-ProRule" id="PRU00357"/>
    </source>
</evidence>
<dbReference type="GO" id="GO:0003700">
    <property type="term" value="F:DNA-binding transcription factor activity"/>
    <property type="evidence" value="ECO:0007669"/>
    <property type="project" value="TreeGrafter"/>
</dbReference>
<proteinExistence type="predicted"/>
<dbReference type="GO" id="GO:0005634">
    <property type="term" value="C:nucleus"/>
    <property type="evidence" value="ECO:0007669"/>
    <property type="project" value="UniProtKB-SubCell"/>
</dbReference>
<keyword evidence="2 3" id="KW-0539">Nucleus</keyword>
<evidence type="ECO:0000256" key="2">
    <source>
        <dbReference type="ARBA" id="ARBA00023242"/>
    </source>
</evidence>
<keyword evidence="7" id="KW-1185">Reference proteome</keyword>
<dbReference type="AlphaFoldDB" id="A0AAN7KPA3"/>
<feature type="compositionally biased region" description="Acidic residues" evidence="4">
    <location>
        <begin position="366"/>
        <end position="381"/>
    </location>
</feature>
<dbReference type="InterPro" id="IPR045281">
    <property type="entry name" value="CONSTANS-like"/>
</dbReference>